<sequence length="320" mass="35309">MMLRLLLISLLGVQVSAAGMEAVTLREQVSVDSDWILLGDVLDFGSHPLTAKQQQIAMLTVARAPTVSHSLVLQRAFILRRLSSFSSTIELAGANEVEVRRQSQTIPAAQIRETLMAAIARELAAYEVEPGQYRVDGMERIHDIKVPTSATTDIRVDRFQPRLPASQSLAWVDIWENGVRVESLSIPIKLNLPQQVWSINRDMAVGDIIQARDLTGRQVNNADFAYWPKSQNIVGLEIKQPLTAGASLHQKDLGPQSLFVKDQVINATLNIAGVTVDMPVRVLQPLNRGDHGLAERNNGRKVEISITADGQAEIIGKYEE</sequence>
<evidence type="ECO:0000313" key="4">
    <source>
        <dbReference type="Proteomes" id="UP000032266"/>
    </source>
</evidence>
<feature type="domain" description="Flagella basal body P-ring formation protein FlgA SAF" evidence="2">
    <location>
        <begin position="195"/>
        <end position="314"/>
    </location>
</feature>
<evidence type="ECO:0000256" key="1">
    <source>
        <dbReference type="SAM" id="SignalP"/>
    </source>
</evidence>
<proteinExistence type="predicted"/>
<keyword evidence="1" id="KW-0732">Signal</keyword>
<protein>
    <submittedName>
        <fullName evidence="3">Flagellar basal body P-ring biosynthesis protein</fullName>
    </submittedName>
</protein>
<dbReference type="InterPro" id="IPR017585">
    <property type="entry name" value="SAF_FlgA"/>
</dbReference>
<dbReference type="Pfam" id="PF13144">
    <property type="entry name" value="ChapFlgA"/>
    <property type="match status" value="1"/>
</dbReference>
<dbReference type="HOGENOM" id="CLU_868091_0_0_6"/>
<keyword evidence="3" id="KW-0282">Flagellum</keyword>
<dbReference type="OrthoDB" id="5387542at2"/>
<keyword evidence="3" id="KW-0969">Cilium</keyword>
<evidence type="ECO:0000313" key="3">
    <source>
        <dbReference type="EMBL" id="AJQ92722.1"/>
    </source>
</evidence>
<feature type="signal peptide" evidence="1">
    <location>
        <begin position="1"/>
        <end position="17"/>
    </location>
</feature>
<keyword evidence="3" id="KW-0966">Cell projection</keyword>
<dbReference type="AlphaFoldDB" id="A0A0C5VDY8"/>
<name>A0A0C5VDY8_9GAMM</name>
<organism evidence="3 4">
    <name type="scientific">Gynuella sunshinyii YC6258</name>
    <dbReference type="NCBI Taxonomy" id="1445510"/>
    <lineage>
        <taxon>Bacteria</taxon>
        <taxon>Pseudomonadati</taxon>
        <taxon>Pseudomonadota</taxon>
        <taxon>Gammaproteobacteria</taxon>
        <taxon>Oceanospirillales</taxon>
        <taxon>Saccharospirillaceae</taxon>
        <taxon>Gynuella</taxon>
    </lineage>
</organism>
<dbReference type="EMBL" id="CP007142">
    <property type="protein sequence ID" value="AJQ92722.1"/>
    <property type="molecule type" value="Genomic_DNA"/>
</dbReference>
<dbReference type="KEGG" id="gsn:YC6258_00672"/>
<feature type="chain" id="PRO_5002183634" evidence="1">
    <location>
        <begin position="18"/>
        <end position="320"/>
    </location>
</feature>
<dbReference type="RefSeq" id="WP_044615719.1">
    <property type="nucleotide sequence ID" value="NZ_CP007142.1"/>
</dbReference>
<gene>
    <name evidence="3" type="ORF">YC6258_00672</name>
</gene>
<dbReference type="STRING" id="1445510.YC6258_00672"/>
<accession>A0A0C5VDY8</accession>
<reference evidence="3 4" key="1">
    <citation type="submission" date="2014-01" db="EMBL/GenBank/DDBJ databases">
        <title>Full genme sequencing of cellulolytic bacterium Gynuella sunshinyii YC6258T gen. nov., sp. nov.</title>
        <authorList>
            <person name="Khan H."/>
            <person name="Chung E.J."/>
            <person name="Chung Y.R."/>
        </authorList>
    </citation>
    <scope>NUCLEOTIDE SEQUENCE [LARGE SCALE GENOMIC DNA]</scope>
    <source>
        <strain evidence="3 4">YC6258</strain>
    </source>
</reference>
<dbReference type="Proteomes" id="UP000032266">
    <property type="component" value="Chromosome"/>
</dbReference>
<evidence type="ECO:0000259" key="2">
    <source>
        <dbReference type="Pfam" id="PF13144"/>
    </source>
</evidence>
<keyword evidence="4" id="KW-1185">Reference proteome</keyword>